<evidence type="ECO:0000313" key="6">
    <source>
        <dbReference type="Proteomes" id="UP000320876"/>
    </source>
</evidence>
<sequence>MAWRDDVTLHRQSLLHALTTYDLGPTPAILTGREVWLPQESRAKLEEAVTADLADADVLVGAQLREDFASALMTVAYPASGYFAWVQHEEYGRYGVAVSCSGTDCVLLLRRGEWTRLLPAAPDALAETLLAEIPDFEIHRDDTINLPESETPWATDEISGAEARRLDTLLKLPRYGGGQIHALPASDTRSAVTYLDTAAGRWLLSLDTANQWVTATPAHPDVFLHHLDALGRSDSRQRHVSVSRSVSRNS</sequence>
<evidence type="ECO:0000256" key="1">
    <source>
        <dbReference type="ARBA" id="ARBA00004496"/>
    </source>
</evidence>
<dbReference type="InterPro" id="IPR025734">
    <property type="entry name" value="EspG"/>
</dbReference>
<evidence type="ECO:0000256" key="2">
    <source>
        <dbReference type="ARBA" id="ARBA00006411"/>
    </source>
</evidence>
<comment type="subcellular location">
    <subcellularLocation>
        <location evidence="1">Cytoplasm</location>
    </subcellularLocation>
</comment>
<comment type="similarity">
    <text evidence="2">Belongs to the EspG family.</text>
</comment>
<evidence type="ECO:0000313" key="5">
    <source>
        <dbReference type="EMBL" id="TQI94647.1"/>
    </source>
</evidence>
<dbReference type="Proteomes" id="UP000320876">
    <property type="component" value="Unassembled WGS sequence"/>
</dbReference>
<dbReference type="AlphaFoldDB" id="A0A542CV00"/>
<accession>A0A542CV00</accession>
<name>A0A542CV00_AMYCI</name>
<dbReference type="Pfam" id="PF14011">
    <property type="entry name" value="ESX-1_EspG"/>
    <property type="match status" value="1"/>
</dbReference>
<dbReference type="EMBL" id="VFML01000002">
    <property type="protein sequence ID" value="TQI94647.1"/>
    <property type="molecule type" value="Genomic_DNA"/>
</dbReference>
<evidence type="ECO:0000256" key="4">
    <source>
        <dbReference type="ARBA" id="ARBA00023186"/>
    </source>
</evidence>
<gene>
    <name evidence="5" type="ORF">FB471_6818</name>
</gene>
<dbReference type="OrthoDB" id="3625769at2"/>
<protein>
    <submittedName>
        <fullName evidence="5">ESAT-6 protein secretion system EspG family protein</fullName>
    </submittedName>
</protein>
<keyword evidence="3" id="KW-0963">Cytoplasm</keyword>
<keyword evidence="4" id="KW-0143">Chaperone</keyword>
<comment type="caution">
    <text evidence="5">The sequence shown here is derived from an EMBL/GenBank/DDBJ whole genome shotgun (WGS) entry which is preliminary data.</text>
</comment>
<proteinExistence type="inferred from homology"/>
<reference evidence="5 6" key="1">
    <citation type="submission" date="2019-06" db="EMBL/GenBank/DDBJ databases">
        <title>Sequencing the genomes of 1000 actinobacteria strains.</title>
        <authorList>
            <person name="Klenk H.-P."/>
        </authorList>
    </citation>
    <scope>NUCLEOTIDE SEQUENCE [LARGE SCALE GENOMIC DNA]</scope>
    <source>
        <strain evidence="5 6">DSM 45679</strain>
    </source>
</reference>
<organism evidence="5 6">
    <name type="scientific">Amycolatopsis cihanbeyliensis</name>
    <dbReference type="NCBI Taxonomy" id="1128664"/>
    <lineage>
        <taxon>Bacteria</taxon>
        <taxon>Bacillati</taxon>
        <taxon>Actinomycetota</taxon>
        <taxon>Actinomycetes</taxon>
        <taxon>Pseudonocardiales</taxon>
        <taxon>Pseudonocardiaceae</taxon>
        <taxon>Amycolatopsis</taxon>
    </lineage>
</organism>
<keyword evidence="6" id="KW-1185">Reference proteome</keyword>
<evidence type="ECO:0000256" key="3">
    <source>
        <dbReference type="ARBA" id="ARBA00022490"/>
    </source>
</evidence>
<dbReference type="RefSeq" id="WP_142003851.1">
    <property type="nucleotide sequence ID" value="NZ_VFML01000002.1"/>
</dbReference>